<dbReference type="InterPro" id="IPR002656">
    <property type="entry name" value="Acyl_transf_3_dom"/>
</dbReference>
<dbReference type="Proteomes" id="UP000501467">
    <property type="component" value="Chromosome"/>
</dbReference>
<dbReference type="InterPro" id="IPR050879">
    <property type="entry name" value="Acyltransferase_3"/>
</dbReference>
<evidence type="ECO:0000256" key="1">
    <source>
        <dbReference type="SAM" id="Phobius"/>
    </source>
</evidence>
<feature type="domain" description="Acyltransferase 3" evidence="2">
    <location>
        <begin position="5"/>
        <end position="327"/>
    </location>
</feature>
<dbReference type="PANTHER" id="PTHR23028:SF53">
    <property type="entry name" value="ACYL_TRANSF_3 DOMAIN-CONTAINING PROTEIN"/>
    <property type="match status" value="1"/>
</dbReference>
<proteinExistence type="predicted"/>
<dbReference type="EMBL" id="JMZZ02000223">
    <property type="protein sequence ID" value="KFX73208.1"/>
    <property type="molecule type" value="Genomic_DNA"/>
</dbReference>
<feature type="transmembrane region" description="Helical" evidence="1">
    <location>
        <begin position="308"/>
        <end position="332"/>
    </location>
</feature>
<keyword evidence="1" id="KW-0472">Membrane</keyword>
<evidence type="ECO:0000259" key="2">
    <source>
        <dbReference type="Pfam" id="PF01757"/>
    </source>
</evidence>
<dbReference type="GO" id="GO:0016747">
    <property type="term" value="F:acyltransferase activity, transferring groups other than amino-acyl groups"/>
    <property type="evidence" value="ECO:0007669"/>
    <property type="project" value="InterPro"/>
</dbReference>
<evidence type="ECO:0000313" key="3">
    <source>
        <dbReference type="EMBL" id="KFX73208.1"/>
    </source>
</evidence>
<feature type="transmembrane region" description="Helical" evidence="1">
    <location>
        <begin position="157"/>
        <end position="176"/>
    </location>
</feature>
<accession>A0A0I9S619</accession>
<dbReference type="GO" id="GO:0016020">
    <property type="term" value="C:membrane"/>
    <property type="evidence" value="ECO:0007669"/>
    <property type="project" value="TreeGrafter"/>
</dbReference>
<evidence type="ECO:0000313" key="5">
    <source>
        <dbReference type="EMBL" id="RGY71646.1"/>
    </source>
</evidence>
<evidence type="ECO:0000313" key="4">
    <source>
        <dbReference type="EMBL" id="QKH85813.1"/>
    </source>
</evidence>
<feature type="transmembrane region" description="Helical" evidence="1">
    <location>
        <begin position="216"/>
        <end position="236"/>
    </location>
</feature>
<dbReference type="PATRIC" id="fig|817.53.peg.4007"/>
<keyword evidence="1" id="KW-0812">Transmembrane</keyword>
<dbReference type="AlphaFoldDB" id="A0A0I9S619"/>
<feature type="transmembrane region" description="Helical" evidence="1">
    <location>
        <begin position="182"/>
        <end position="204"/>
    </location>
</feature>
<dbReference type="Pfam" id="PF01757">
    <property type="entry name" value="Acyl_transf_3"/>
    <property type="match status" value="1"/>
</dbReference>
<keyword evidence="3" id="KW-0808">Transferase</keyword>
<feature type="transmembrane region" description="Helical" evidence="1">
    <location>
        <begin position="131"/>
        <end position="150"/>
    </location>
</feature>
<dbReference type="EMBL" id="QSDG01000001">
    <property type="protein sequence ID" value="RGY71646.1"/>
    <property type="molecule type" value="Genomic_DNA"/>
</dbReference>
<organism evidence="3">
    <name type="scientific">Bacteroides fragilis</name>
    <dbReference type="NCBI Taxonomy" id="817"/>
    <lineage>
        <taxon>Bacteria</taxon>
        <taxon>Pseudomonadati</taxon>
        <taxon>Bacteroidota</taxon>
        <taxon>Bacteroidia</taxon>
        <taxon>Bacteroidales</taxon>
        <taxon>Bacteroidaceae</taxon>
        <taxon>Bacteroides</taxon>
    </lineage>
</organism>
<dbReference type="RefSeq" id="WP_005782922.1">
    <property type="nucleotide sequence ID" value="NZ_CAEUHN010000001.1"/>
</dbReference>
<protein>
    <submittedName>
        <fullName evidence="3">Acyltransferase</fullName>
    </submittedName>
</protein>
<gene>
    <name evidence="5" type="ORF">DXA27_00090</name>
    <name evidence="3" type="ORF">EE52_0219410</name>
    <name evidence="4" type="ORF">FOC69_16160</name>
</gene>
<dbReference type="EMBL" id="CP054003">
    <property type="protein sequence ID" value="QKH85813.1"/>
    <property type="molecule type" value="Genomic_DNA"/>
</dbReference>
<feature type="transmembrane region" description="Helical" evidence="1">
    <location>
        <begin position="242"/>
        <end position="263"/>
    </location>
</feature>
<dbReference type="PANTHER" id="PTHR23028">
    <property type="entry name" value="ACETYLTRANSFERASE"/>
    <property type="match status" value="1"/>
</dbReference>
<dbReference type="Proteomes" id="UP000284614">
    <property type="component" value="Unassembled WGS sequence"/>
</dbReference>
<keyword evidence="1" id="KW-1133">Transmembrane helix</keyword>
<sequence length="346" mass="40430">MINTLTSLRLIFALMVFGAHCYVIDDFFDLHFFKEGFVGVSFFFVLSGFIIAYNYQKKLSESKMTKRSFWVARIARIYPLHVLTLLIAAALGGYVIASGFTDWSKHFLASLTLTNAYIPKADYFFSFNSPSWSLCCEQLFYFCFPFLVPMAKNYKGLFCVFLISAILVIVGMYFTPESDIKGYWYVNPIARFPDFIVGMLLFQLYDRLKNKNITSFQGSIIEIISIVLFLVFYLYAAEVPKVYRYSCYYWLPIAFILISFSLQKGWVSRLLSNRILVIGGEISFSFYLIHLFVLLSYAEWQKENNFHIVWYVSIPILFCVIVSLSLLSYYYFEKPMNRRIRALLNK</sequence>
<keyword evidence="3" id="KW-0012">Acyltransferase</keyword>
<evidence type="ECO:0000313" key="7">
    <source>
        <dbReference type="Proteomes" id="UP000501467"/>
    </source>
</evidence>
<feature type="transmembrane region" description="Helical" evidence="1">
    <location>
        <begin position="275"/>
        <end position="296"/>
    </location>
</feature>
<reference evidence="3" key="1">
    <citation type="book" date="2014" name="THE 24TH EUROPEAN CONGRESS OF CLINICAL MICROBIOLOGY AND INFECTIOUS DISEASES" publisher="ECCMID 2014" city="Barcelona, Spain">
        <title>Identification of resistance genes in three multidrug-resistant Bacteroides fragilis isolates by whole genome sequencing.</title>
        <editorList>
            <person name="Unknown"/>
            <person name="A."/>
        </editorList>
        <authorList>
            <person name="Sydenham T.V."/>
            <person name="Hasman H."/>
            <person name="Wang M."/>
            <person name="Soki J."/>
            <person name="Nagy E."/>
            <person name="Justesen U.S."/>
        </authorList>
    </citation>
    <scope>NUCLEOTIDE SEQUENCE</scope>
    <source>
        <strain evidence="3">DCMOUH0018B</strain>
    </source>
</reference>
<dbReference type="GO" id="GO:0009103">
    <property type="term" value="P:lipopolysaccharide biosynthetic process"/>
    <property type="evidence" value="ECO:0007669"/>
    <property type="project" value="TreeGrafter"/>
</dbReference>
<reference evidence="3" key="2">
    <citation type="submission" date="2014-07" db="EMBL/GenBank/DDBJ databases">
        <title>Genetics and epidemiology of antimicrobial resistance in B. fragilis group.</title>
        <authorList>
            <person name="Sydenham T.V."/>
            <person name="Hasman H."/>
            <person name="Kemp M."/>
            <person name="Justesen U.S."/>
        </authorList>
    </citation>
    <scope>NUCLEOTIDE SEQUENCE [LARGE SCALE GENOMIC DNA]</scope>
    <source>
        <strain evidence="3">DCMOUH0018B</strain>
    </source>
</reference>
<reference evidence="5 6" key="3">
    <citation type="submission" date="2018-08" db="EMBL/GenBank/DDBJ databases">
        <title>A genome reference for cultivated species of the human gut microbiota.</title>
        <authorList>
            <person name="Zou Y."/>
            <person name="Xue W."/>
            <person name="Luo G."/>
        </authorList>
    </citation>
    <scope>NUCLEOTIDE SEQUENCE [LARGE SCALE GENOMIC DNA]</scope>
    <source>
        <strain evidence="5 6">OF01-1</strain>
    </source>
</reference>
<feature type="transmembrane region" description="Helical" evidence="1">
    <location>
        <begin position="37"/>
        <end position="56"/>
    </location>
</feature>
<feature type="transmembrane region" description="Helical" evidence="1">
    <location>
        <begin position="77"/>
        <end position="97"/>
    </location>
</feature>
<name>A0A0I9S619_BACFG</name>
<reference evidence="4 7" key="4">
    <citation type="submission" date="2020-05" db="EMBL/GenBank/DDBJ databases">
        <title>FDA dAtabase for Regulatory Grade micrObial Sequences (FDA-ARGOS): Supporting development and validation of Infectious Disease Dx tests.</title>
        <authorList>
            <person name="Bojja K."/>
            <person name="Kessler A."/>
            <person name="Tallon L."/>
            <person name="Sadzewicz L."/>
            <person name="Zhao X."/>
            <person name="Vavikolanu K."/>
            <person name="Mehta A."/>
            <person name="Aluvathingal J."/>
            <person name="Nadendla S."/>
            <person name="Myers T."/>
            <person name="Yan Y."/>
            <person name="Sichtig H."/>
        </authorList>
    </citation>
    <scope>NUCLEOTIDE SEQUENCE [LARGE SCALE GENOMIC DNA]</scope>
    <source>
        <strain evidence="4 7">FDAARGOS_763</strain>
    </source>
</reference>
<evidence type="ECO:0000313" key="6">
    <source>
        <dbReference type="Proteomes" id="UP000284614"/>
    </source>
</evidence>